<gene>
    <name evidence="1" type="ORF">GCK32_020112</name>
</gene>
<evidence type="ECO:0000313" key="1">
    <source>
        <dbReference type="EMBL" id="KAK5985454.1"/>
    </source>
</evidence>
<name>A0AAN8ISS6_TRICO</name>
<keyword evidence="2" id="KW-1185">Reference proteome</keyword>
<organism evidence="1 2">
    <name type="scientific">Trichostrongylus colubriformis</name>
    <name type="common">Black scour worm</name>
    <dbReference type="NCBI Taxonomy" id="6319"/>
    <lineage>
        <taxon>Eukaryota</taxon>
        <taxon>Metazoa</taxon>
        <taxon>Ecdysozoa</taxon>
        <taxon>Nematoda</taxon>
        <taxon>Chromadorea</taxon>
        <taxon>Rhabditida</taxon>
        <taxon>Rhabditina</taxon>
        <taxon>Rhabditomorpha</taxon>
        <taxon>Strongyloidea</taxon>
        <taxon>Trichostrongylidae</taxon>
        <taxon>Trichostrongylus</taxon>
    </lineage>
</organism>
<sequence length="104" mass="11943">MSLQRRFSNSLPRVLLQIPNATADIVESFDSKVRAMISGDEVVVEKQKKEMARKLLKGVITLTIGEQHKKPVYLRPLPPIEKRRRVVERKNFEDIAPLFACEEA</sequence>
<comment type="caution">
    <text evidence="1">The sequence shown here is derived from an EMBL/GenBank/DDBJ whole genome shotgun (WGS) entry which is preliminary data.</text>
</comment>
<reference evidence="1 2" key="1">
    <citation type="submission" date="2019-10" db="EMBL/GenBank/DDBJ databases">
        <title>Assembly and Annotation for the nematode Trichostrongylus colubriformis.</title>
        <authorList>
            <person name="Martin J."/>
        </authorList>
    </citation>
    <scope>NUCLEOTIDE SEQUENCE [LARGE SCALE GENOMIC DNA]</scope>
    <source>
        <strain evidence="1">G859</strain>
        <tissue evidence="1">Whole worm</tissue>
    </source>
</reference>
<dbReference type="Proteomes" id="UP001331761">
    <property type="component" value="Unassembled WGS sequence"/>
</dbReference>
<protein>
    <submittedName>
        <fullName evidence="1">Uncharacterized protein</fullName>
    </submittedName>
</protein>
<dbReference type="EMBL" id="WIXE01001722">
    <property type="protein sequence ID" value="KAK5985454.1"/>
    <property type="molecule type" value="Genomic_DNA"/>
</dbReference>
<accession>A0AAN8ISS6</accession>
<proteinExistence type="predicted"/>
<evidence type="ECO:0000313" key="2">
    <source>
        <dbReference type="Proteomes" id="UP001331761"/>
    </source>
</evidence>
<dbReference type="AlphaFoldDB" id="A0AAN8ISS6"/>